<evidence type="ECO:0000256" key="5">
    <source>
        <dbReference type="ARBA" id="ARBA00023136"/>
    </source>
</evidence>
<reference evidence="8 9" key="1">
    <citation type="submission" date="2017-07" db="EMBL/GenBank/DDBJ databases">
        <title>Tamlnaduibacter salinus (Mi-7) genome sequencing.</title>
        <authorList>
            <person name="Verma A."/>
            <person name="Krishnamurthi S."/>
        </authorList>
    </citation>
    <scope>NUCLEOTIDE SEQUENCE [LARGE SCALE GENOMIC DNA]</scope>
    <source>
        <strain evidence="8 9">Mi-7</strain>
    </source>
</reference>
<dbReference type="GO" id="GO:0016746">
    <property type="term" value="F:acyltransferase activity"/>
    <property type="evidence" value="ECO:0007669"/>
    <property type="project" value="UniProtKB-KW"/>
</dbReference>
<dbReference type="Pfam" id="PF03279">
    <property type="entry name" value="Lip_A_acyltrans"/>
    <property type="match status" value="1"/>
</dbReference>
<sequence length="336" mass="38039">MRSEPGLRGPVFLSGRTGRFVVSWRVWFCHLLMSSGTSLMWFKNAMAYLALGLIHLFSFLPLPVARGIGAGLGWLIWRLNVRKTRISRKNIAICFPEWSEADREALTRQSLIDFGKTCAEMGMIWCGSRKRVDRLIQRVDGLEHLQAAKAQGKGIILLAPHLGNWEILNHFIAWHLQATAMYKPAKIPALDRFIYKTRKRVDVGLVPADRDGVNALFRLLDEGETVAVLPDQQPSRRSGVFAPFFGHTALTGKLTGELARHGSASLLMCYAWRLEDGRYGVCIKPGPEAMRDPSPERSAATLNQAIEDCVRACPVHYQWGYKRFKYQPDDQELLYR</sequence>
<evidence type="ECO:0000256" key="6">
    <source>
        <dbReference type="ARBA" id="ARBA00023315"/>
    </source>
</evidence>
<evidence type="ECO:0000256" key="3">
    <source>
        <dbReference type="ARBA" id="ARBA00022519"/>
    </source>
</evidence>
<dbReference type="PANTHER" id="PTHR30606">
    <property type="entry name" value="LIPID A BIOSYNTHESIS LAUROYL ACYLTRANSFERASE"/>
    <property type="match status" value="1"/>
</dbReference>
<comment type="subcellular location">
    <subcellularLocation>
        <location evidence="1">Cell inner membrane</location>
    </subcellularLocation>
</comment>
<gene>
    <name evidence="8" type="ORF">CF392_11895</name>
</gene>
<evidence type="ECO:0000256" key="1">
    <source>
        <dbReference type="ARBA" id="ARBA00004533"/>
    </source>
</evidence>
<dbReference type="CDD" id="cd07984">
    <property type="entry name" value="LPLAT_LABLAT-like"/>
    <property type="match status" value="1"/>
</dbReference>
<keyword evidence="7" id="KW-1133">Transmembrane helix</keyword>
<dbReference type="AlphaFoldDB" id="A0A2A2I0L1"/>
<protein>
    <recommendedName>
        <fullName evidence="10">KDO2-lipid IV(A) lauroyltransferase</fullName>
    </recommendedName>
</protein>
<dbReference type="PANTHER" id="PTHR30606:SF10">
    <property type="entry name" value="PHOSPHATIDYLINOSITOL MANNOSIDE ACYLTRANSFERASE"/>
    <property type="match status" value="1"/>
</dbReference>
<keyword evidence="6" id="KW-0012">Acyltransferase</keyword>
<evidence type="ECO:0000256" key="7">
    <source>
        <dbReference type="SAM" id="Phobius"/>
    </source>
</evidence>
<organism evidence="8 9">
    <name type="scientific">Tamilnaduibacter salinus</name>
    <dbReference type="NCBI Taxonomy" id="1484056"/>
    <lineage>
        <taxon>Bacteria</taxon>
        <taxon>Pseudomonadati</taxon>
        <taxon>Pseudomonadota</taxon>
        <taxon>Gammaproteobacteria</taxon>
        <taxon>Pseudomonadales</taxon>
        <taxon>Marinobacteraceae</taxon>
        <taxon>Tamilnaduibacter</taxon>
    </lineage>
</organism>
<dbReference type="EMBL" id="NMPM01000070">
    <property type="protein sequence ID" value="PAV25259.1"/>
    <property type="molecule type" value="Genomic_DNA"/>
</dbReference>
<dbReference type="GO" id="GO:0009247">
    <property type="term" value="P:glycolipid biosynthetic process"/>
    <property type="evidence" value="ECO:0007669"/>
    <property type="project" value="UniProtKB-ARBA"/>
</dbReference>
<dbReference type="GO" id="GO:0005886">
    <property type="term" value="C:plasma membrane"/>
    <property type="evidence" value="ECO:0007669"/>
    <property type="project" value="UniProtKB-SubCell"/>
</dbReference>
<evidence type="ECO:0008006" key="10">
    <source>
        <dbReference type="Google" id="ProtNLM"/>
    </source>
</evidence>
<keyword evidence="5 7" id="KW-0472">Membrane</keyword>
<dbReference type="PIRSF" id="PIRSF026649">
    <property type="entry name" value="MsbB"/>
    <property type="match status" value="1"/>
</dbReference>
<keyword evidence="2" id="KW-1003">Cell membrane</keyword>
<keyword evidence="4" id="KW-0808">Transferase</keyword>
<evidence type="ECO:0000256" key="2">
    <source>
        <dbReference type="ARBA" id="ARBA00022475"/>
    </source>
</evidence>
<dbReference type="InterPro" id="IPR004960">
    <property type="entry name" value="LipA_acyltrans"/>
</dbReference>
<keyword evidence="7" id="KW-0812">Transmembrane</keyword>
<feature type="transmembrane region" description="Helical" evidence="7">
    <location>
        <begin position="21"/>
        <end position="42"/>
    </location>
</feature>
<feature type="transmembrane region" description="Helical" evidence="7">
    <location>
        <begin position="48"/>
        <end position="77"/>
    </location>
</feature>
<accession>A0A2A2I0L1</accession>
<comment type="caution">
    <text evidence="8">The sequence shown here is derived from an EMBL/GenBank/DDBJ whole genome shotgun (WGS) entry which is preliminary data.</text>
</comment>
<evidence type="ECO:0000256" key="4">
    <source>
        <dbReference type="ARBA" id="ARBA00022679"/>
    </source>
</evidence>
<evidence type="ECO:0000313" key="8">
    <source>
        <dbReference type="EMBL" id="PAV25259.1"/>
    </source>
</evidence>
<name>A0A2A2I0L1_9GAMM</name>
<keyword evidence="9" id="KW-1185">Reference proteome</keyword>
<proteinExistence type="predicted"/>
<keyword evidence="3" id="KW-0997">Cell inner membrane</keyword>
<evidence type="ECO:0000313" key="9">
    <source>
        <dbReference type="Proteomes" id="UP000218332"/>
    </source>
</evidence>
<dbReference type="Proteomes" id="UP000218332">
    <property type="component" value="Unassembled WGS sequence"/>
</dbReference>